<feature type="transmembrane region" description="Helical" evidence="1">
    <location>
        <begin position="109"/>
        <end position="128"/>
    </location>
</feature>
<accession>A0A0U1MNK2</accession>
<protein>
    <recommendedName>
        <fullName evidence="8">Staphylococcal protein</fullName>
    </recommendedName>
</protein>
<evidence type="ECO:0000256" key="1">
    <source>
        <dbReference type="SAM" id="Phobius"/>
    </source>
</evidence>
<dbReference type="AlphaFoldDB" id="A0A0U1MNK2"/>
<organism evidence="2 5">
    <name type="scientific">Staphylococcus aureus</name>
    <dbReference type="NCBI Taxonomy" id="1280"/>
    <lineage>
        <taxon>Bacteria</taxon>
        <taxon>Bacillati</taxon>
        <taxon>Bacillota</taxon>
        <taxon>Bacilli</taxon>
        <taxon>Bacillales</taxon>
        <taxon>Staphylococcaceae</taxon>
        <taxon>Staphylococcus</taxon>
    </lineage>
</organism>
<evidence type="ECO:0000313" key="5">
    <source>
        <dbReference type="Proteomes" id="UP000039437"/>
    </source>
</evidence>
<evidence type="ECO:0000313" key="2">
    <source>
        <dbReference type="EMBL" id="CRI13452.1"/>
    </source>
</evidence>
<evidence type="ECO:0000313" key="3">
    <source>
        <dbReference type="EMBL" id="MVI55721.1"/>
    </source>
</evidence>
<evidence type="ECO:0000313" key="6">
    <source>
        <dbReference type="Proteomes" id="UP000433366"/>
    </source>
</evidence>
<sequence>MNKASFDKKVKKQLWFLNKKEKQALDQRLSSITDKDNVNFNKPITFANGYLRENVFRSKETKSYSIFVTLVVMMFAYVALLGLFLFGLITSLSGVQFFVNPKVELSTTFVILTIIGAILLMIVSIYLIKITTSYFTKKLLEHKFNGH</sequence>
<name>A0A0U1MNK2_STAAU</name>
<evidence type="ECO:0000313" key="7">
    <source>
        <dbReference type="Proteomes" id="UP000434412"/>
    </source>
</evidence>
<evidence type="ECO:0008006" key="8">
    <source>
        <dbReference type="Google" id="ProtNLM"/>
    </source>
</evidence>
<proteinExistence type="predicted"/>
<dbReference type="EMBL" id="WPVZ01000276">
    <property type="protein sequence ID" value="MVL44657.1"/>
    <property type="molecule type" value="Genomic_DNA"/>
</dbReference>
<reference evidence="6 7" key="2">
    <citation type="submission" date="2019-11" db="EMBL/GenBank/DDBJ databases">
        <title>Implementation of targeted gown and glove precautions to prevent Staphylococcus aureus acquisition in community-based nursing homes.</title>
        <authorList>
            <person name="Stine O.C."/>
        </authorList>
    </citation>
    <scope>NUCLEOTIDE SEQUENCE [LARGE SCALE GENOMIC DNA]</scope>
    <source>
        <strain evidence="4 7">S_2023.LVRQ.AN</strain>
        <strain evidence="3 6">S_4031.LGMP.AI</strain>
    </source>
</reference>
<feature type="transmembrane region" description="Helical" evidence="1">
    <location>
        <begin position="66"/>
        <end position="89"/>
    </location>
</feature>
<gene>
    <name evidence="2" type="ORF">BN1321_270005</name>
    <name evidence="3" type="ORF">GO793_07640</name>
    <name evidence="4" type="ORF">GO941_04030</name>
</gene>
<keyword evidence="1" id="KW-1133">Transmembrane helix</keyword>
<dbReference type="Proteomes" id="UP000433366">
    <property type="component" value="Unassembled WGS sequence"/>
</dbReference>
<dbReference type="Proteomes" id="UP000434412">
    <property type="component" value="Unassembled WGS sequence"/>
</dbReference>
<dbReference type="PATRIC" id="fig|1280.3385.peg.441"/>
<dbReference type="RefSeq" id="WP_001030471.1">
    <property type="nucleotide sequence ID" value="NZ_CP083259.1"/>
</dbReference>
<reference evidence="2 5" key="1">
    <citation type="submission" date="2015-04" db="EMBL/GenBank/DDBJ databases">
        <authorList>
            <person name="Syromyatnikov M.Y."/>
            <person name="Popov V.N."/>
        </authorList>
    </citation>
    <scope>NUCLEOTIDE SEQUENCE [LARGE SCALE GENOMIC DNA]</scope>
    <source>
        <strain evidence="2 5">AH1</strain>
    </source>
</reference>
<dbReference type="EMBL" id="WPRH01000456">
    <property type="protein sequence ID" value="MVI55721.1"/>
    <property type="molecule type" value="Genomic_DNA"/>
</dbReference>
<dbReference type="Proteomes" id="UP000039437">
    <property type="component" value="Unassembled WGS sequence"/>
</dbReference>
<evidence type="ECO:0000313" key="4">
    <source>
        <dbReference type="EMBL" id="MVL44657.1"/>
    </source>
</evidence>
<keyword evidence="1" id="KW-0812">Transmembrane</keyword>
<dbReference type="EMBL" id="CVOQ01000020">
    <property type="protein sequence ID" value="CRI13452.1"/>
    <property type="molecule type" value="Genomic_DNA"/>
</dbReference>
<keyword evidence="1" id="KW-0472">Membrane</keyword>